<protein>
    <submittedName>
        <fullName evidence="2">Uncharacterized protein</fullName>
    </submittedName>
</protein>
<dbReference type="EMBL" id="CP144691">
    <property type="protein sequence ID" value="WVY92505.1"/>
    <property type="molecule type" value="Genomic_DNA"/>
</dbReference>
<name>A0AAQ3MKE8_VIGMU</name>
<evidence type="ECO:0000313" key="2">
    <source>
        <dbReference type="EMBL" id="WVY92505.1"/>
    </source>
</evidence>
<proteinExistence type="predicted"/>
<feature type="compositionally biased region" description="Polar residues" evidence="1">
    <location>
        <begin position="62"/>
        <end position="72"/>
    </location>
</feature>
<dbReference type="AlphaFoldDB" id="A0AAQ3MKE8"/>
<reference evidence="2 3" key="1">
    <citation type="journal article" date="2023" name="Life. Sci Alliance">
        <title>Evolutionary insights into 3D genome organization and epigenetic landscape of Vigna mungo.</title>
        <authorList>
            <person name="Junaid A."/>
            <person name="Singh B."/>
            <person name="Bhatia S."/>
        </authorList>
    </citation>
    <scope>NUCLEOTIDE SEQUENCE [LARGE SCALE GENOMIC DNA]</scope>
    <source>
        <strain evidence="2">Urdbean</strain>
    </source>
</reference>
<organism evidence="2 3">
    <name type="scientific">Vigna mungo</name>
    <name type="common">Black gram</name>
    <name type="synonym">Phaseolus mungo</name>
    <dbReference type="NCBI Taxonomy" id="3915"/>
    <lineage>
        <taxon>Eukaryota</taxon>
        <taxon>Viridiplantae</taxon>
        <taxon>Streptophyta</taxon>
        <taxon>Embryophyta</taxon>
        <taxon>Tracheophyta</taxon>
        <taxon>Spermatophyta</taxon>
        <taxon>Magnoliopsida</taxon>
        <taxon>eudicotyledons</taxon>
        <taxon>Gunneridae</taxon>
        <taxon>Pentapetalae</taxon>
        <taxon>rosids</taxon>
        <taxon>fabids</taxon>
        <taxon>Fabales</taxon>
        <taxon>Fabaceae</taxon>
        <taxon>Papilionoideae</taxon>
        <taxon>50 kb inversion clade</taxon>
        <taxon>NPAAA clade</taxon>
        <taxon>indigoferoid/millettioid clade</taxon>
        <taxon>Phaseoleae</taxon>
        <taxon>Vigna</taxon>
    </lineage>
</organism>
<keyword evidence="3" id="KW-1185">Reference proteome</keyword>
<gene>
    <name evidence="2" type="ORF">V8G54_031593</name>
</gene>
<sequence length="115" mass="13415">MPVKVYKRHFKWNTFHRINGHFNWSGSNASRNCYRALANIQVNKGRFPTLFSSPTKKHPGQGTLSRISRPYNNDPRTLKNKIHIQQALQLTHERIACESMIKSQTFKSISTIYLE</sequence>
<evidence type="ECO:0000256" key="1">
    <source>
        <dbReference type="SAM" id="MobiDB-lite"/>
    </source>
</evidence>
<evidence type="ECO:0000313" key="3">
    <source>
        <dbReference type="Proteomes" id="UP001374535"/>
    </source>
</evidence>
<feature type="region of interest" description="Disordered" evidence="1">
    <location>
        <begin position="48"/>
        <end position="72"/>
    </location>
</feature>
<dbReference type="Proteomes" id="UP001374535">
    <property type="component" value="Chromosome 10"/>
</dbReference>
<accession>A0AAQ3MKE8</accession>